<reference evidence="1 2" key="1">
    <citation type="submission" date="2022-09" db="EMBL/GenBank/DDBJ databases">
        <authorList>
            <person name="Palmer J.M."/>
        </authorList>
    </citation>
    <scope>NUCLEOTIDE SEQUENCE [LARGE SCALE GENOMIC DNA]</scope>
    <source>
        <strain evidence="1 2">DSM 7382</strain>
    </source>
</reference>
<comment type="caution">
    <text evidence="1">The sequence shown here is derived from an EMBL/GenBank/DDBJ whole genome shotgun (WGS) entry which is preliminary data.</text>
</comment>
<protein>
    <recommendedName>
        <fullName evidence="3">F-box domain-containing protein</fullName>
    </recommendedName>
</protein>
<sequence length="442" mass="50833">MIQIIFEAMFPNEIFDLIIDEVGKDRATLRTCTLVRSAWGPRSRLHLFSSITLTPFELDGSRSFSNTLRALQTQMSQTARVCVNRLVMVGHAYDERINYINTDIVRILLRLFPKITHLTLNRVQIENAEPSTSHPPRTEYLHRLEYLSLKYIYCGTGIFDILSLFGDITTTEIDECIPSFHNQVDVLRFPKIYNLVIQADVTEHFISTVLCDHKTTRLTSLLSVSFPLSSDEGQVGWDTFFSHTGKWISKIKVRLYDALFDYLDGVSLMDNDEELDAIIPADFWLSIMIWDYCAAMDTLIVQCDICTDTIEASLPKVFMHTVMLLLTDLAHSNACKHSTQGLDLTLELVVSAHLSTLTSYFENTPWERLGTALRHLRQHKKIQLKHITIVFKRFEQRTQYDAQQVEEIFDEASIILKRGFEGLCMGKDFLRLSTEILEEEDA</sequence>
<evidence type="ECO:0000313" key="2">
    <source>
        <dbReference type="Proteomes" id="UP001385951"/>
    </source>
</evidence>
<gene>
    <name evidence="1" type="ORF">QCA50_014908</name>
</gene>
<dbReference type="Proteomes" id="UP001385951">
    <property type="component" value="Unassembled WGS sequence"/>
</dbReference>
<keyword evidence="2" id="KW-1185">Reference proteome</keyword>
<accession>A0AAW0FX43</accession>
<dbReference type="AlphaFoldDB" id="A0AAW0FX43"/>
<organism evidence="1 2">
    <name type="scientific">Cerrena zonata</name>
    <dbReference type="NCBI Taxonomy" id="2478898"/>
    <lineage>
        <taxon>Eukaryota</taxon>
        <taxon>Fungi</taxon>
        <taxon>Dikarya</taxon>
        <taxon>Basidiomycota</taxon>
        <taxon>Agaricomycotina</taxon>
        <taxon>Agaricomycetes</taxon>
        <taxon>Polyporales</taxon>
        <taxon>Cerrenaceae</taxon>
        <taxon>Cerrena</taxon>
    </lineage>
</organism>
<proteinExistence type="predicted"/>
<evidence type="ECO:0000313" key="1">
    <source>
        <dbReference type="EMBL" id="KAK7681946.1"/>
    </source>
</evidence>
<dbReference type="EMBL" id="JASBNA010000038">
    <property type="protein sequence ID" value="KAK7681946.1"/>
    <property type="molecule type" value="Genomic_DNA"/>
</dbReference>
<name>A0AAW0FX43_9APHY</name>
<evidence type="ECO:0008006" key="3">
    <source>
        <dbReference type="Google" id="ProtNLM"/>
    </source>
</evidence>